<dbReference type="SFLD" id="SFLDS00003">
    <property type="entry name" value="Haloacid_Dehalogenase"/>
    <property type="match status" value="1"/>
</dbReference>
<reference evidence="1 2" key="1">
    <citation type="journal article" date="2018" name="Nat. Biotechnol.">
        <title>A standardized bacterial taxonomy based on genome phylogeny substantially revises the tree of life.</title>
        <authorList>
            <person name="Parks D.H."/>
            <person name="Chuvochina M."/>
            <person name="Waite D.W."/>
            <person name="Rinke C."/>
            <person name="Skarshewski A."/>
            <person name="Chaumeil P.A."/>
            <person name="Hugenholtz P."/>
        </authorList>
    </citation>
    <scope>NUCLEOTIDE SEQUENCE [LARGE SCALE GENOMIC DNA]</scope>
    <source>
        <strain evidence="1">UBA11482</strain>
    </source>
</reference>
<gene>
    <name evidence="1" type="ORF">DDY73_04145</name>
</gene>
<dbReference type="InterPro" id="IPR023198">
    <property type="entry name" value="PGP-like_dom2"/>
</dbReference>
<dbReference type="Proteomes" id="UP000262954">
    <property type="component" value="Unassembled WGS sequence"/>
</dbReference>
<evidence type="ECO:0000313" key="2">
    <source>
        <dbReference type="Proteomes" id="UP000262954"/>
    </source>
</evidence>
<dbReference type="PANTHER" id="PTHR43481:SF4">
    <property type="entry name" value="GLYCEROL-1-PHOSPHATE PHOSPHOHYDROLASE 1-RELATED"/>
    <property type="match status" value="1"/>
</dbReference>
<dbReference type="SUPFAM" id="SSF56784">
    <property type="entry name" value="HAD-like"/>
    <property type="match status" value="1"/>
</dbReference>
<protein>
    <submittedName>
        <fullName evidence="1">Phosphatase</fullName>
    </submittedName>
</protein>
<dbReference type="InterPro" id="IPR023214">
    <property type="entry name" value="HAD_sf"/>
</dbReference>
<comment type="caution">
    <text evidence="1">The sequence shown here is derived from an EMBL/GenBank/DDBJ whole genome shotgun (WGS) entry which is preliminary data.</text>
</comment>
<dbReference type="Gene3D" id="3.40.50.1000">
    <property type="entry name" value="HAD superfamily/HAD-like"/>
    <property type="match status" value="1"/>
</dbReference>
<evidence type="ECO:0000313" key="1">
    <source>
        <dbReference type="EMBL" id="HBJ08172.1"/>
    </source>
</evidence>
<dbReference type="GO" id="GO:0050308">
    <property type="term" value="F:sugar-phosphatase activity"/>
    <property type="evidence" value="ECO:0007669"/>
    <property type="project" value="TreeGrafter"/>
</dbReference>
<dbReference type="EMBL" id="DNWC01000055">
    <property type="protein sequence ID" value="HBJ08172.1"/>
    <property type="molecule type" value="Genomic_DNA"/>
</dbReference>
<dbReference type="PRINTS" id="PR00413">
    <property type="entry name" value="HADHALOGNASE"/>
</dbReference>
<proteinExistence type="predicted"/>
<sequence>MNRTIAALFDLDGVIVDTESQYSIYWNNVGVKYLSDLDRFGDKVKGNTLRQIFEKYFSGKEEIQQEIVKNLDKWEHDMSYDYIPGILDFLNCLRKNNVKTAIVTSSNDVKMANLYREHPDIKSYFDVIVTANQISRSKPDPECYLLAAKLLDADVRNCYVFEDSLAGLAAGRAAGMTVVGLSTTLPLSRIEDKADIVISDFRKFDFDKLISVKRS</sequence>
<dbReference type="AlphaFoldDB" id="A0A354M0Y3"/>
<dbReference type="InterPro" id="IPR006439">
    <property type="entry name" value="HAD-SF_hydro_IA"/>
</dbReference>
<dbReference type="InterPro" id="IPR036412">
    <property type="entry name" value="HAD-like_sf"/>
</dbReference>
<accession>A0A354M0Y3</accession>
<dbReference type="NCBIfam" id="TIGR01549">
    <property type="entry name" value="HAD-SF-IA-v1"/>
    <property type="match status" value="1"/>
</dbReference>
<dbReference type="NCBIfam" id="TIGR01509">
    <property type="entry name" value="HAD-SF-IA-v3"/>
    <property type="match status" value="1"/>
</dbReference>
<dbReference type="SFLD" id="SFLDG01129">
    <property type="entry name" value="C1.5:_HAD__Beta-PGM__Phosphata"/>
    <property type="match status" value="1"/>
</dbReference>
<dbReference type="Pfam" id="PF13419">
    <property type="entry name" value="HAD_2"/>
    <property type="match status" value="1"/>
</dbReference>
<name>A0A354M0Y3_9BACT</name>
<dbReference type="Gene3D" id="1.10.150.240">
    <property type="entry name" value="Putative phosphatase, domain 2"/>
    <property type="match status" value="1"/>
</dbReference>
<dbReference type="InterPro" id="IPR041492">
    <property type="entry name" value="HAD_2"/>
</dbReference>
<dbReference type="PANTHER" id="PTHR43481">
    <property type="entry name" value="FRUCTOSE-1-PHOSPHATE PHOSPHATASE"/>
    <property type="match status" value="1"/>
</dbReference>
<organism evidence="1 2">
    <name type="scientific">Coprobacter fastidiosus</name>
    <dbReference type="NCBI Taxonomy" id="1099853"/>
    <lineage>
        <taxon>Bacteria</taxon>
        <taxon>Pseudomonadati</taxon>
        <taxon>Bacteroidota</taxon>
        <taxon>Bacteroidia</taxon>
        <taxon>Bacteroidales</taxon>
        <taxon>Barnesiellaceae</taxon>
        <taxon>Coprobacter</taxon>
    </lineage>
</organism>
<dbReference type="InterPro" id="IPR051806">
    <property type="entry name" value="HAD-like_SPP"/>
</dbReference>